<dbReference type="Proteomes" id="UP000008281">
    <property type="component" value="Unassembled WGS sequence"/>
</dbReference>
<protein>
    <recommendedName>
        <fullName evidence="4">MADF domain-containing protein</fullName>
    </recommendedName>
</protein>
<dbReference type="PANTHER" id="PTHR32020">
    <property type="entry name" value="LIN-8 DOMAIN CONTAINING-RELATED"/>
    <property type="match status" value="1"/>
</dbReference>
<organism evidence="3">
    <name type="scientific">Caenorhabditis remanei</name>
    <name type="common">Caenorhabditis vulgaris</name>
    <dbReference type="NCBI Taxonomy" id="31234"/>
    <lineage>
        <taxon>Eukaryota</taxon>
        <taxon>Metazoa</taxon>
        <taxon>Ecdysozoa</taxon>
        <taxon>Nematoda</taxon>
        <taxon>Chromadorea</taxon>
        <taxon>Rhabditida</taxon>
        <taxon>Rhabditina</taxon>
        <taxon>Rhabditomorpha</taxon>
        <taxon>Rhabditoidea</taxon>
        <taxon>Rhabditidae</taxon>
        <taxon>Peloderinae</taxon>
        <taxon>Caenorhabditis</taxon>
    </lineage>
</organism>
<dbReference type="CTD" id="9804122"/>
<evidence type="ECO:0000313" key="3">
    <source>
        <dbReference type="Proteomes" id="UP000008281"/>
    </source>
</evidence>
<accession>E3M0V4</accession>
<feature type="region of interest" description="Disordered" evidence="1">
    <location>
        <begin position="446"/>
        <end position="473"/>
    </location>
</feature>
<dbReference type="AlphaFoldDB" id="E3M0V4"/>
<feature type="region of interest" description="Disordered" evidence="1">
    <location>
        <begin position="339"/>
        <end position="388"/>
    </location>
</feature>
<dbReference type="InParanoid" id="E3M0V4"/>
<gene>
    <name evidence="2" type="ORF">CRE_06426</name>
</gene>
<dbReference type="HOGENOM" id="CLU_577767_0_0_1"/>
<dbReference type="GeneID" id="9804122"/>
<dbReference type="eggNOG" id="ENOG502TJ38">
    <property type="taxonomic scope" value="Eukaryota"/>
</dbReference>
<feature type="region of interest" description="Disordered" evidence="1">
    <location>
        <begin position="248"/>
        <end position="288"/>
    </location>
</feature>
<feature type="compositionally biased region" description="Low complexity" evidence="1">
    <location>
        <begin position="278"/>
        <end position="287"/>
    </location>
</feature>
<dbReference type="GO" id="GO:0005634">
    <property type="term" value="C:nucleus"/>
    <property type="evidence" value="ECO:0007669"/>
    <property type="project" value="TreeGrafter"/>
</dbReference>
<reference evidence="2" key="1">
    <citation type="submission" date="2007-07" db="EMBL/GenBank/DDBJ databases">
        <title>PCAP assembly of the Caenorhabditis remanei genome.</title>
        <authorList>
            <consortium name="The Caenorhabditis remanei Sequencing Consortium"/>
            <person name="Wilson R.K."/>
        </authorList>
    </citation>
    <scope>NUCLEOTIDE SEQUENCE [LARGE SCALE GENOMIC DNA]</scope>
    <source>
        <strain evidence="2">PB4641</strain>
    </source>
</reference>
<dbReference type="RefSeq" id="XP_003109841.2">
    <property type="nucleotide sequence ID" value="XM_003109793.2"/>
</dbReference>
<evidence type="ECO:0008006" key="4">
    <source>
        <dbReference type="Google" id="ProtNLM"/>
    </source>
</evidence>
<evidence type="ECO:0000313" key="2">
    <source>
        <dbReference type="EMBL" id="EFO88630.1"/>
    </source>
</evidence>
<feature type="compositionally biased region" description="Polar residues" evidence="1">
    <location>
        <begin position="254"/>
        <end position="263"/>
    </location>
</feature>
<dbReference type="InterPro" id="IPR005020">
    <property type="entry name" value="LIN-8"/>
</dbReference>
<dbReference type="EMBL" id="DS268421">
    <property type="protein sequence ID" value="EFO88630.1"/>
    <property type="molecule type" value="Genomic_DNA"/>
</dbReference>
<sequence length="473" mass="54607">MSSNSSSSSVQPTIPPRLIANAARAAAARGVYLEGFTQGQIKIKDEKGEEKDAPIPLYKLGKWKPPLPDRIRGLSMTLQQYRDLPAHKFHELSTVSEKEAKEIRNLLFDLIFQNVELWTKRGVKVFKKHWEEIAVDMYCRKAILLKVEVLRTMWKTAKDSLRKMLKECIKDKRMHETSTETHLDQNFPGYLHIRFYRTTLQPYEDQLRAKYNGLEADEEEIRAFENDEDVIIEYEDVGHQTESLAVVKTEPEESTGNQESSNFAPPPPSFHPPPTEQSGPSFPSEPLFSPPLPPTFFFTNPCPTYPTYFMPPTSDSFHVPEQEMKVHQLSQMQHLQYGSRSSINPVETSSPRKSANNPIRLEDTHQAQPVDGPEAIAENNPLENGSTKDTEHMIEVAEVFTDLILHRFQRNPRARRGYRQIFHEFCSFGDEVPYKKLDNMFEDCERASRTKRRITDNRLKNEEASETKRPRQT</sequence>
<evidence type="ECO:0000256" key="1">
    <source>
        <dbReference type="SAM" id="MobiDB-lite"/>
    </source>
</evidence>
<name>E3M0V4_CAERE</name>
<dbReference type="OrthoDB" id="5911600at2759"/>
<proteinExistence type="predicted"/>
<feature type="compositionally biased region" description="Pro residues" evidence="1">
    <location>
        <begin position="264"/>
        <end position="275"/>
    </location>
</feature>
<feature type="compositionally biased region" description="Polar residues" evidence="1">
    <location>
        <begin position="339"/>
        <end position="357"/>
    </location>
</feature>
<dbReference type="Pfam" id="PF03353">
    <property type="entry name" value="Lin-8"/>
    <property type="match status" value="1"/>
</dbReference>
<keyword evidence="3" id="KW-1185">Reference proteome</keyword>
<dbReference type="PANTHER" id="PTHR32020:SF3">
    <property type="entry name" value="ARID DOMAIN-CONTAINING PROTEIN-RELATED"/>
    <property type="match status" value="1"/>
</dbReference>
<dbReference type="KEGG" id="crq:GCK72_006764"/>